<sequence>MAQSTSLNFCRNQLIEDNCEFISNKDDYISVVTERTPGGDYKAFVLRSNDDCREPLISSDPAETLHKAFDSLLVKSCEAVYHYRGTNGFSNPPDIKKANFDADDDSASAMSGGSESSTATYSEGDSSEEDELITPATSLPDKENPAATTAAVAAAARHGDKDLPRFPSSYRNTLPKKSRKSVLSEMAATAIAEIRQLPPTPRDHRSLKRDLDIDYDDESDEDAQHQHQHQHQNQNQNQQHHYNHLQLRYASQGRAMGSSGSGSSRAPPPPPGWSGPPAPPSSIRGGPQMMMVPPQLQPPPQNSGPTPAAVRVPIPPPPPAVVTHLQQKQQQPSSGTQRMPGPPPPPVAPGGHVQQQQHQHQHQYQKQQHHPGGPAPPPPAPISSGLLSSPPCYQHYHHNNGHRNEAGGSVAVTTASNSLYDVRLTIRWIGTTAAAEPQRILASVRPSIMALQDTALRYFHMHMAQATLNCSSGITMPSEKQQQHHRQQHLPAHMTIGPPGGNGNGSNKKIPLWNLHAIVRQALFGPDADGAYDMTTYRGDDLTKLFAVMSNGSSIPSFDIDIVDSATANATAAAAAAGVLRSTTTPAGCA</sequence>
<proteinExistence type="predicted"/>
<feature type="region of interest" description="Disordered" evidence="1">
    <location>
        <begin position="218"/>
        <end position="241"/>
    </location>
</feature>
<dbReference type="AlphaFoldDB" id="A0AAN9UPE4"/>
<reference evidence="2 3" key="1">
    <citation type="submission" date="2024-02" db="EMBL/GenBank/DDBJ databases">
        <title>De novo assembly and annotation of 12 fungi associated with fruit tree decline syndrome in Ontario, Canada.</title>
        <authorList>
            <person name="Sulman M."/>
            <person name="Ellouze W."/>
            <person name="Ilyukhin E."/>
        </authorList>
    </citation>
    <scope>NUCLEOTIDE SEQUENCE [LARGE SCALE GENOMIC DNA]</scope>
    <source>
        <strain evidence="2 3">M11/M66-122</strain>
    </source>
</reference>
<dbReference type="EMBL" id="JAKJXP020000047">
    <property type="protein sequence ID" value="KAK7751586.1"/>
    <property type="molecule type" value="Genomic_DNA"/>
</dbReference>
<gene>
    <name evidence="2" type="ORF">SLS62_006411</name>
</gene>
<feature type="compositionally biased region" description="Low complexity" evidence="1">
    <location>
        <begin position="382"/>
        <end position="391"/>
    </location>
</feature>
<feature type="region of interest" description="Disordered" evidence="1">
    <location>
        <begin position="253"/>
        <end position="408"/>
    </location>
</feature>
<evidence type="ECO:0000313" key="3">
    <source>
        <dbReference type="Proteomes" id="UP001320420"/>
    </source>
</evidence>
<comment type="caution">
    <text evidence="2">The sequence shown here is derived from an EMBL/GenBank/DDBJ whole genome shotgun (WGS) entry which is preliminary data.</text>
</comment>
<feature type="compositionally biased region" description="Pro residues" evidence="1">
    <location>
        <begin position="266"/>
        <end position="280"/>
    </location>
</feature>
<name>A0AAN9UPE4_9PEZI</name>
<feature type="compositionally biased region" description="Basic residues" evidence="1">
    <location>
        <begin position="359"/>
        <end position="369"/>
    </location>
</feature>
<protein>
    <submittedName>
        <fullName evidence="2">Uncharacterized protein</fullName>
    </submittedName>
</protein>
<dbReference type="Proteomes" id="UP001320420">
    <property type="component" value="Unassembled WGS sequence"/>
</dbReference>
<accession>A0AAN9UPE4</accession>
<evidence type="ECO:0000256" key="1">
    <source>
        <dbReference type="SAM" id="MobiDB-lite"/>
    </source>
</evidence>
<organism evidence="2 3">
    <name type="scientific">Diatrype stigma</name>
    <dbReference type="NCBI Taxonomy" id="117547"/>
    <lineage>
        <taxon>Eukaryota</taxon>
        <taxon>Fungi</taxon>
        <taxon>Dikarya</taxon>
        <taxon>Ascomycota</taxon>
        <taxon>Pezizomycotina</taxon>
        <taxon>Sordariomycetes</taxon>
        <taxon>Xylariomycetidae</taxon>
        <taxon>Xylariales</taxon>
        <taxon>Diatrypaceae</taxon>
        <taxon>Diatrype</taxon>
    </lineage>
</organism>
<feature type="compositionally biased region" description="Low complexity" evidence="1">
    <location>
        <begin position="107"/>
        <end position="120"/>
    </location>
</feature>
<feature type="compositionally biased region" description="Low complexity" evidence="1">
    <location>
        <begin position="349"/>
        <end position="358"/>
    </location>
</feature>
<keyword evidence="3" id="KW-1185">Reference proteome</keyword>
<feature type="compositionally biased region" description="Low complexity" evidence="1">
    <location>
        <begin position="146"/>
        <end position="156"/>
    </location>
</feature>
<feature type="compositionally biased region" description="Low complexity" evidence="1">
    <location>
        <begin position="253"/>
        <end position="265"/>
    </location>
</feature>
<feature type="region of interest" description="Disordered" evidence="1">
    <location>
        <begin position="92"/>
        <end position="181"/>
    </location>
</feature>
<evidence type="ECO:0000313" key="2">
    <source>
        <dbReference type="EMBL" id="KAK7751586.1"/>
    </source>
</evidence>
<feature type="compositionally biased region" description="Low complexity" evidence="1">
    <location>
        <begin position="231"/>
        <end position="240"/>
    </location>
</feature>